<dbReference type="GO" id="GO:0003887">
    <property type="term" value="F:DNA-directed DNA polymerase activity"/>
    <property type="evidence" value="ECO:0007669"/>
    <property type="project" value="UniProtKB-KW"/>
</dbReference>
<dbReference type="InterPro" id="IPR036397">
    <property type="entry name" value="RNaseH_sf"/>
</dbReference>
<dbReference type="InterPro" id="IPR001584">
    <property type="entry name" value="Integrase_cat-core"/>
</dbReference>
<dbReference type="EMBL" id="LGRX02033988">
    <property type="protein sequence ID" value="KAK3239231.1"/>
    <property type="molecule type" value="Genomic_DNA"/>
</dbReference>
<keyword evidence="6" id="KW-0229">DNA integration</keyword>
<keyword evidence="8" id="KW-0808">Transferase</keyword>
<evidence type="ECO:0000256" key="10">
    <source>
        <dbReference type="SAM" id="MobiDB-lite"/>
    </source>
</evidence>
<keyword evidence="8" id="KW-0548">Nucleotidyltransferase</keyword>
<dbReference type="SUPFAM" id="SSF53098">
    <property type="entry name" value="Ribonuclease H-like"/>
    <property type="match status" value="1"/>
</dbReference>
<evidence type="ECO:0000256" key="8">
    <source>
        <dbReference type="ARBA" id="ARBA00022932"/>
    </source>
</evidence>
<feature type="compositionally biased region" description="Polar residues" evidence="10">
    <location>
        <begin position="1"/>
        <end position="10"/>
    </location>
</feature>
<sequence length="1362" mass="148661">MYGSAATSDGAQVATDSAEEAARNAQAVAAGAVEAATSVGAKSGEECAGRGRGWPAVTVQKAVSDAQAVAAGVAEVATSDSAQDATNGAEEAARDAPAVAAGVVEVATSDSAQDATNGAEEAARDAPAVAAGVVEVATSDSAQNATNGAEETASDARAAVGPVEDYQKHGKLPGAALACEDVVVTPGVVGGPESAFAMQEALVPYVGGASECEDVLFSTPGSTRRAGGRVRSTAPPGCTTFNRYSPLCSVEEDGALAAEDSAAVAQPVSVLWYFYRWRRAASARRRGAGCRARRMKRHQYTRNKHPIKSGVPVYDSFVYVDALGAFHPGSGFGQRQWEAARVQHLGHAYAVSLRQFWYSAGEQSVHTTIMIATLDMLDAAQRCYDYSLYYYRSGDENVDALDVELAGLRELFRREPAEVRGTMESFKRWAARIGLATRRIVALSMALSGEANSDTFASSTDSDGLGDSDTDSEIGTDDGSLPALASVTDSDIDSDMGTDDAYGAVDGSGVLGLKTALLDSGATRHVFSDVGYYGLDFDDSGTSVFWVVQGQTVQSVGSGTVTMVKRDLSSGNVIGLDLTECHCIPNQPFNLVSVVALEDAGFTVEFGRRRISRGEVTFAFRRGGGRQYIVEEDSIGEVVVHLACSAEEEKHEAQCRDHCDWRFEDLHQFSEQLDLELFASHDNKHLSVYCTAEASAFDKDWTGHACSGNPPFEHDFILRCLQKAVRDYGSAPSSTKFLLVLPKWVTPSWWCLTDRFSVVKEYPAGVQLFSPPAQGCYIVEQLQLCGADRVWICPTKWPVMTLYKDAHTVEKVDPKIIQHIRLGHPSDACVKHMLDQGVPLGITERQYVDSLVDHCPDRCMPCRLTKATRPTARATRRQPAEECVMLTWSDTCGPFVPSAGGYRWYVLFLDDHTNWGAVYFLRKKSDYLDTLQEYVPLARKHRSIMGMTGDCHMVLHTDEDSTMISGRTAEYCKQQGIEQRHGSPNRHENQAQVERLHRDVEAMARVLLMTAGFDLRFWPMGVRHGIYLLNRHSRRAREWSSAFWSIYQCHPDLSGLRVVGCLAYAYSDPDVREDKFSDRARAMRYVGHSEVSSAYLPFDPVAEKVVKAGMVVFCERLDEVGKVVLTWDRSVVAPLKSNFMLPLLDSEYRERPEISNKAVVVQHDAYIPDGSDEIIAVVKLQTAADCFWTSVRWFLEGAPENQAQLASYEGLAMGVNACYPLFTEFRVDTGLGNLEAAVVHFPSEQVCVPAVVNGGAKTSARMLPDSVTEPRTYPEALKAPDAVARDEAIQQELQSLVRVKGALEMLEPKDLPAGVRPLEMSLIQKVKLTKLMELDKRKARICVRGNKQVFGVEHIDTFAPST</sequence>
<evidence type="ECO:0000256" key="7">
    <source>
        <dbReference type="ARBA" id="ARBA00022918"/>
    </source>
</evidence>
<evidence type="ECO:0000256" key="6">
    <source>
        <dbReference type="ARBA" id="ARBA00022908"/>
    </source>
</evidence>
<evidence type="ECO:0000259" key="11">
    <source>
        <dbReference type="PROSITE" id="PS50994"/>
    </source>
</evidence>
<proteinExistence type="predicted"/>
<dbReference type="InterPro" id="IPR012337">
    <property type="entry name" value="RNaseH-like_sf"/>
</dbReference>
<dbReference type="GO" id="GO:0016787">
    <property type="term" value="F:hydrolase activity"/>
    <property type="evidence" value="ECO:0007669"/>
    <property type="project" value="UniProtKB-KW"/>
</dbReference>
<dbReference type="Gene3D" id="3.30.420.10">
    <property type="entry name" value="Ribonuclease H-like superfamily/Ribonuclease H"/>
    <property type="match status" value="1"/>
</dbReference>
<keyword evidence="13" id="KW-1185">Reference proteome</keyword>
<keyword evidence="1" id="KW-0540">Nuclease</keyword>
<comment type="caution">
    <text evidence="12">The sequence shown here is derived from an EMBL/GenBank/DDBJ whole genome shotgun (WGS) entry which is preliminary data.</text>
</comment>
<accession>A0AAE0BMC8</accession>
<evidence type="ECO:0000313" key="12">
    <source>
        <dbReference type="EMBL" id="KAK3239231.1"/>
    </source>
</evidence>
<dbReference type="Proteomes" id="UP001190700">
    <property type="component" value="Unassembled WGS sequence"/>
</dbReference>
<dbReference type="GO" id="GO:0015074">
    <property type="term" value="P:DNA integration"/>
    <property type="evidence" value="ECO:0007669"/>
    <property type="project" value="UniProtKB-KW"/>
</dbReference>
<keyword evidence="9" id="KW-0233">DNA recombination</keyword>
<organism evidence="12 13">
    <name type="scientific">Cymbomonas tetramitiformis</name>
    <dbReference type="NCBI Taxonomy" id="36881"/>
    <lineage>
        <taxon>Eukaryota</taxon>
        <taxon>Viridiplantae</taxon>
        <taxon>Chlorophyta</taxon>
        <taxon>Pyramimonadophyceae</taxon>
        <taxon>Pyramimonadales</taxon>
        <taxon>Pyramimonadaceae</taxon>
        <taxon>Cymbomonas</taxon>
    </lineage>
</organism>
<keyword evidence="4" id="KW-0378">Hydrolase</keyword>
<feature type="domain" description="Integrase catalytic" evidence="11">
    <location>
        <begin position="875"/>
        <end position="1050"/>
    </location>
</feature>
<evidence type="ECO:0000256" key="9">
    <source>
        <dbReference type="ARBA" id="ARBA00023172"/>
    </source>
</evidence>
<evidence type="ECO:0000256" key="1">
    <source>
        <dbReference type="ARBA" id="ARBA00022722"/>
    </source>
</evidence>
<feature type="compositionally biased region" description="Acidic residues" evidence="10">
    <location>
        <begin position="464"/>
        <end position="476"/>
    </location>
</feature>
<keyword evidence="2" id="KW-0479">Metal-binding</keyword>
<dbReference type="PROSITE" id="PS50994">
    <property type="entry name" value="INTEGRASE"/>
    <property type="match status" value="1"/>
</dbReference>
<evidence type="ECO:0000256" key="5">
    <source>
        <dbReference type="ARBA" id="ARBA00022842"/>
    </source>
</evidence>
<keyword evidence="8" id="KW-0239">DNA-directed DNA polymerase</keyword>
<feature type="region of interest" description="Disordered" evidence="10">
    <location>
        <begin position="1"/>
        <end position="22"/>
    </location>
</feature>
<dbReference type="GO" id="GO:0003676">
    <property type="term" value="F:nucleic acid binding"/>
    <property type="evidence" value="ECO:0007669"/>
    <property type="project" value="InterPro"/>
</dbReference>
<dbReference type="GO" id="GO:0046872">
    <property type="term" value="F:metal ion binding"/>
    <property type="evidence" value="ECO:0007669"/>
    <property type="project" value="UniProtKB-KW"/>
</dbReference>
<dbReference type="GO" id="GO:0004519">
    <property type="term" value="F:endonuclease activity"/>
    <property type="evidence" value="ECO:0007669"/>
    <property type="project" value="UniProtKB-KW"/>
</dbReference>
<keyword evidence="7" id="KW-0695">RNA-directed DNA polymerase</keyword>
<name>A0AAE0BMC8_9CHLO</name>
<dbReference type="Pfam" id="PF25597">
    <property type="entry name" value="SH3_retrovirus"/>
    <property type="match status" value="1"/>
</dbReference>
<keyword evidence="5" id="KW-0460">Magnesium</keyword>
<keyword evidence="3" id="KW-0255">Endonuclease</keyword>
<evidence type="ECO:0000256" key="4">
    <source>
        <dbReference type="ARBA" id="ARBA00022801"/>
    </source>
</evidence>
<dbReference type="GO" id="GO:0006310">
    <property type="term" value="P:DNA recombination"/>
    <property type="evidence" value="ECO:0007669"/>
    <property type="project" value="UniProtKB-KW"/>
</dbReference>
<evidence type="ECO:0000256" key="3">
    <source>
        <dbReference type="ARBA" id="ARBA00022759"/>
    </source>
</evidence>
<dbReference type="InterPro" id="IPR057670">
    <property type="entry name" value="SH3_retrovirus"/>
</dbReference>
<reference evidence="12 13" key="1">
    <citation type="journal article" date="2015" name="Genome Biol. Evol.">
        <title>Comparative Genomics of a Bacterivorous Green Alga Reveals Evolutionary Causalities and Consequences of Phago-Mixotrophic Mode of Nutrition.</title>
        <authorList>
            <person name="Burns J.A."/>
            <person name="Paasch A."/>
            <person name="Narechania A."/>
            <person name="Kim E."/>
        </authorList>
    </citation>
    <scope>NUCLEOTIDE SEQUENCE [LARGE SCALE GENOMIC DNA]</scope>
    <source>
        <strain evidence="12 13">PLY_AMNH</strain>
    </source>
</reference>
<dbReference type="PANTHER" id="PTHR42648:SF11">
    <property type="entry name" value="TRANSPOSON TY4-P GAG-POL POLYPROTEIN"/>
    <property type="match status" value="1"/>
</dbReference>
<gene>
    <name evidence="12" type="ORF">CYMTET_50831</name>
</gene>
<dbReference type="PANTHER" id="PTHR42648">
    <property type="entry name" value="TRANSPOSASE, PUTATIVE-RELATED"/>
    <property type="match status" value="1"/>
</dbReference>
<protein>
    <recommendedName>
        <fullName evidence="11">Integrase catalytic domain-containing protein</fullName>
    </recommendedName>
</protein>
<evidence type="ECO:0000313" key="13">
    <source>
        <dbReference type="Proteomes" id="UP001190700"/>
    </source>
</evidence>
<dbReference type="InterPro" id="IPR039537">
    <property type="entry name" value="Retrotran_Ty1/copia-like"/>
</dbReference>
<dbReference type="GO" id="GO:0003964">
    <property type="term" value="F:RNA-directed DNA polymerase activity"/>
    <property type="evidence" value="ECO:0007669"/>
    <property type="project" value="UniProtKB-KW"/>
</dbReference>
<feature type="region of interest" description="Disordered" evidence="10">
    <location>
        <begin position="452"/>
        <end position="491"/>
    </location>
</feature>
<evidence type="ECO:0000256" key="2">
    <source>
        <dbReference type="ARBA" id="ARBA00022723"/>
    </source>
</evidence>